<dbReference type="Proteomes" id="UP000254069">
    <property type="component" value="Unassembled WGS sequence"/>
</dbReference>
<dbReference type="InterPro" id="IPR000182">
    <property type="entry name" value="GNAT_dom"/>
</dbReference>
<sequence>MISPTPIQAELGFIVRQGRPEDSAAIAELFHLVVNASTEHYSQAQCQAWSPAQRSEDEWRNRLQGTALWVAENGRNLLGFINLKPLNAPGEAEIDCLFTHPNAQRRGVAAELYRQLLRYAVDSGVQCLRVEASFYAKAFFGKQGFTTLKRNQHQRHGEVLTNFSMLLQL</sequence>
<dbReference type="CDD" id="cd04301">
    <property type="entry name" value="NAT_SF"/>
    <property type="match status" value="1"/>
</dbReference>
<dbReference type="AlphaFoldDB" id="A0A380C8I9"/>
<dbReference type="RefSeq" id="WP_115390608.1">
    <property type="nucleotide sequence ID" value="NZ_JADZHC010000039.1"/>
</dbReference>
<dbReference type="EMBL" id="UGYO01000002">
    <property type="protein sequence ID" value="SUJ14498.1"/>
    <property type="molecule type" value="Genomic_DNA"/>
</dbReference>
<keyword evidence="2" id="KW-0012">Acyltransferase</keyword>
<organism evidence="2 3">
    <name type="scientific">Shewanella algae</name>
    <dbReference type="NCBI Taxonomy" id="38313"/>
    <lineage>
        <taxon>Bacteria</taxon>
        <taxon>Pseudomonadati</taxon>
        <taxon>Pseudomonadota</taxon>
        <taxon>Gammaproteobacteria</taxon>
        <taxon>Alteromonadales</taxon>
        <taxon>Shewanellaceae</taxon>
        <taxon>Shewanella</taxon>
    </lineage>
</organism>
<dbReference type="InterPro" id="IPR016181">
    <property type="entry name" value="Acyl_CoA_acyltransferase"/>
</dbReference>
<gene>
    <name evidence="2" type="ORF">NCTC10738_04557</name>
</gene>
<proteinExistence type="predicted"/>
<dbReference type="GO" id="GO:0016747">
    <property type="term" value="F:acyltransferase activity, transferring groups other than amino-acyl groups"/>
    <property type="evidence" value="ECO:0007669"/>
    <property type="project" value="InterPro"/>
</dbReference>
<accession>A0A380C8I9</accession>
<dbReference type="PROSITE" id="PS51186">
    <property type="entry name" value="GNAT"/>
    <property type="match status" value="1"/>
</dbReference>
<dbReference type="Pfam" id="PF13673">
    <property type="entry name" value="Acetyltransf_10"/>
    <property type="match status" value="1"/>
</dbReference>
<dbReference type="InterPro" id="IPR052564">
    <property type="entry name" value="N-acetyltrans/Recomb-assoc"/>
</dbReference>
<dbReference type="Gene3D" id="3.40.630.30">
    <property type="match status" value="1"/>
</dbReference>
<evidence type="ECO:0000313" key="3">
    <source>
        <dbReference type="Proteomes" id="UP000254069"/>
    </source>
</evidence>
<feature type="domain" description="N-acetyltransferase" evidence="1">
    <location>
        <begin position="13"/>
        <end position="169"/>
    </location>
</feature>
<protein>
    <submittedName>
        <fullName evidence="2">Putative acyltransferase</fullName>
    </submittedName>
</protein>
<dbReference type="PANTHER" id="PTHR43451:SF1">
    <property type="entry name" value="ACETYLTRANSFERASE"/>
    <property type="match status" value="1"/>
</dbReference>
<name>A0A380C8I9_9GAMM</name>
<dbReference type="PANTHER" id="PTHR43451">
    <property type="entry name" value="ACETYLTRANSFERASE (GNAT) FAMILY PROTEIN"/>
    <property type="match status" value="1"/>
</dbReference>
<keyword evidence="2" id="KW-0808">Transferase</keyword>
<dbReference type="SUPFAM" id="SSF55729">
    <property type="entry name" value="Acyl-CoA N-acyltransferases (Nat)"/>
    <property type="match status" value="1"/>
</dbReference>
<evidence type="ECO:0000313" key="2">
    <source>
        <dbReference type="EMBL" id="SUJ14498.1"/>
    </source>
</evidence>
<reference evidence="2 3" key="1">
    <citation type="submission" date="2018-06" db="EMBL/GenBank/DDBJ databases">
        <authorList>
            <consortium name="Pathogen Informatics"/>
            <person name="Doyle S."/>
        </authorList>
    </citation>
    <scope>NUCLEOTIDE SEQUENCE [LARGE SCALE GENOMIC DNA]</scope>
    <source>
        <strain evidence="2 3">NCTC10738</strain>
    </source>
</reference>
<evidence type="ECO:0000259" key="1">
    <source>
        <dbReference type="PROSITE" id="PS51186"/>
    </source>
</evidence>
<keyword evidence="3" id="KW-1185">Reference proteome</keyword>